<feature type="compositionally biased region" description="Basic and acidic residues" evidence="9">
    <location>
        <begin position="628"/>
        <end position="638"/>
    </location>
</feature>
<feature type="compositionally biased region" description="Low complexity" evidence="9">
    <location>
        <begin position="593"/>
        <end position="615"/>
    </location>
</feature>
<dbReference type="Pfam" id="PF02254">
    <property type="entry name" value="TrkA_N"/>
    <property type="match status" value="1"/>
</dbReference>
<evidence type="ECO:0000256" key="4">
    <source>
        <dbReference type="ARBA" id="ARBA00022475"/>
    </source>
</evidence>
<dbReference type="AlphaFoldDB" id="A0A432MPL7"/>
<keyword evidence="6 10" id="KW-1133">Transmembrane helix</keyword>
<name>A0A432MPL7_9BACT</name>
<feature type="region of interest" description="Disordered" evidence="9">
    <location>
        <begin position="696"/>
        <end position="715"/>
    </location>
</feature>
<feature type="transmembrane region" description="Helical" evidence="10">
    <location>
        <begin position="286"/>
        <end position="303"/>
    </location>
</feature>
<dbReference type="Gene3D" id="1.20.1530.20">
    <property type="match status" value="1"/>
</dbReference>
<evidence type="ECO:0000256" key="6">
    <source>
        <dbReference type="ARBA" id="ARBA00022989"/>
    </source>
</evidence>
<keyword evidence="5 10" id="KW-0812">Transmembrane</keyword>
<feature type="region of interest" description="Disordered" evidence="9">
    <location>
        <begin position="589"/>
        <end position="650"/>
    </location>
</feature>
<evidence type="ECO:0000256" key="7">
    <source>
        <dbReference type="ARBA" id="ARBA00023065"/>
    </source>
</evidence>
<proteinExistence type="predicted"/>
<keyword evidence="2" id="KW-0813">Transport</keyword>
<evidence type="ECO:0000256" key="5">
    <source>
        <dbReference type="ARBA" id="ARBA00022692"/>
    </source>
</evidence>
<dbReference type="InterPro" id="IPR036291">
    <property type="entry name" value="NAD(P)-bd_dom_sf"/>
</dbReference>
<keyword evidence="8 10" id="KW-0472">Membrane</keyword>
<feature type="transmembrane region" description="Helical" evidence="10">
    <location>
        <begin position="69"/>
        <end position="89"/>
    </location>
</feature>
<feature type="region of interest" description="Disordered" evidence="9">
    <location>
        <begin position="508"/>
        <end position="546"/>
    </location>
</feature>
<dbReference type="InterPro" id="IPR006153">
    <property type="entry name" value="Cation/H_exchanger_TM"/>
</dbReference>
<feature type="transmembrane region" description="Helical" evidence="10">
    <location>
        <begin position="197"/>
        <end position="221"/>
    </location>
</feature>
<dbReference type="PANTHER" id="PTHR32507">
    <property type="entry name" value="NA(+)/H(+) ANTIPORTER 1"/>
    <property type="match status" value="1"/>
</dbReference>
<feature type="transmembrane region" description="Helical" evidence="10">
    <location>
        <begin position="233"/>
        <end position="252"/>
    </location>
</feature>
<dbReference type="GO" id="GO:1902600">
    <property type="term" value="P:proton transmembrane transport"/>
    <property type="evidence" value="ECO:0007669"/>
    <property type="project" value="InterPro"/>
</dbReference>
<dbReference type="GO" id="GO:0015297">
    <property type="term" value="F:antiporter activity"/>
    <property type="evidence" value="ECO:0007669"/>
    <property type="project" value="UniProtKB-KW"/>
</dbReference>
<keyword evidence="3" id="KW-0050">Antiport</keyword>
<feature type="transmembrane region" description="Helical" evidence="10">
    <location>
        <begin position="130"/>
        <end position="150"/>
    </location>
</feature>
<dbReference type="Gene3D" id="3.40.50.720">
    <property type="entry name" value="NAD(P)-binding Rossmann-like Domain"/>
    <property type="match status" value="1"/>
</dbReference>
<dbReference type="GO" id="GO:0005886">
    <property type="term" value="C:plasma membrane"/>
    <property type="evidence" value="ECO:0007669"/>
    <property type="project" value="UniProtKB-SubCell"/>
</dbReference>
<protein>
    <submittedName>
        <fullName evidence="13">Uncharacterized protein</fullName>
    </submittedName>
</protein>
<feature type="transmembrane region" description="Helical" evidence="10">
    <location>
        <begin position="162"/>
        <end position="185"/>
    </location>
</feature>
<evidence type="ECO:0000259" key="12">
    <source>
        <dbReference type="Pfam" id="PF02254"/>
    </source>
</evidence>
<feature type="transmembrane region" description="Helical" evidence="10">
    <location>
        <begin position="315"/>
        <end position="333"/>
    </location>
</feature>
<feature type="transmembrane region" description="Helical" evidence="10">
    <location>
        <begin position="378"/>
        <end position="397"/>
    </location>
</feature>
<evidence type="ECO:0000313" key="14">
    <source>
        <dbReference type="Proteomes" id="UP000280296"/>
    </source>
</evidence>
<dbReference type="PANTHER" id="PTHR32507:SF0">
    <property type="entry name" value="NA(+)_H(+) ANTIPORTER 2-RELATED"/>
    <property type="match status" value="1"/>
</dbReference>
<evidence type="ECO:0000313" key="13">
    <source>
        <dbReference type="EMBL" id="RUL89107.1"/>
    </source>
</evidence>
<feature type="transmembrane region" description="Helical" evidence="10">
    <location>
        <begin position="101"/>
        <end position="124"/>
    </location>
</feature>
<keyword evidence="4" id="KW-1003">Cell membrane</keyword>
<evidence type="ECO:0000256" key="3">
    <source>
        <dbReference type="ARBA" id="ARBA00022449"/>
    </source>
</evidence>
<feature type="transmembrane region" description="Helical" evidence="10">
    <location>
        <begin position="12"/>
        <end position="30"/>
    </location>
</feature>
<dbReference type="Proteomes" id="UP000280296">
    <property type="component" value="Unassembled WGS sequence"/>
</dbReference>
<evidence type="ECO:0000256" key="2">
    <source>
        <dbReference type="ARBA" id="ARBA00022448"/>
    </source>
</evidence>
<dbReference type="GO" id="GO:0006813">
    <property type="term" value="P:potassium ion transport"/>
    <property type="evidence" value="ECO:0007669"/>
    <property type="project" value="InterPro"/>
</dbReference>
<comment type="subcellular location">
    <subcellularLocation>
        <location evidence="1">Cell membrane</location>
        <topology evidence="1">Multi-pass membrane protein</topology>
    </subcellularLocation>
</comment>
<dbReference type="Pfam" id="PF00999">
    <property type="entry name" value="Na_H_Exchanger"/>
    <property type="match status" value="1"/>
</dbReference>
<keyword evidence="14" id="KW-1185">Reference proteome</keyword>
<accession>A0A432MPL7</accession>
<evidence type="ECO:0000256" key="10">
    <source>
        <dbReference type="SAM" id="Phobius"/>
    </source>
</evidence>
<keyword evidence="7" id="KW-0406">Ion transport</keyword>
<dbReference type="InterPro" id="IPR003148">
    <property type="entry name" value="RCK_N"/>
</dbReference>
<evidence type="ECO:0000256" key="9">
    <source>
        <dbReference type="SAM" id="MobiDB-lite"/>
    </source>
</evidence>
<feature type="domain" description="RCK N-terminal" evidence="12">
    <location>
        <begin position="414"/>
        <end position="504"/>
    </location>
</feature>
<reference evidence="13 14" key="2">
    <citation type="submission" date="2019-01" db="EMBL/GenBank/DDBJ databases">
        <title>Tautonia sociabilis, a novel thermotolerant planctomycete of Isosphaeraceae family, isolated from a 4000 m deep subterranean habitat.</title>
        <authorList>
            <person name="Kovaleva O.L."/>
            <person name="Elcheninov A.G."/>
            <person name="Van Heerden E."/>
            <person name="Toshchakov S.V."/>
            <person name="Novikov A."/>
            <person name="Bonch-Osmolovskaya E.A."/>
            <person name="Kublanov I.V."/>
        </authorList>
    </citation>
    <scope>NUCLEOTIDE SEQUENCE [LARGE SCALE GENOMIC DNA]</scope>
    <source>
        <strain evidence="13 14">GM2012</strain>
    </source>
</reference>
<reference evidence="13 14" key="1">
    <citation type="submission" date="2018-12" db="EMBL/GenBank/DDBJ databases">
        <authorList>
            <person name="Toschakov S.V."/>
        </authorList>
    </citation>
    <scope>NUCLEOTIDE SEQUENCE [LARGE SCALE GENOMIC DNA]</scope>
    <source>
        <strain evidence="13 14">GM2012</strain>
    </source>
</reference>
<feature type="domain" description="Cation/H+ exchanger transmembrane" evidence="11">
    <location>
        <begin position="25"/>
        <end position="402"/>
    </location>
</feature>
<sequence length="715" mass="73980">MIAEARMHNEALVQLGAVIVLGIGAQWLAWRLNLPAILLLLLAGLDAGPGAERLGIGRLIDPNALLGETLGPVISLSVAVILFEGGLSLRLADLRASGRVIGSLVTIGAALTWAIGAVSARLLLGLSWPLAILLGAMLVVTGPTVIGPLLRHVRPSGGIGPILMWEGIVIDPIGAVLAVLVFEVISSAGGPGVGLSVLAWGALSTAVIGSAIGLAGARGLIWVLGRFWVPDYLHNPVALMVVVASFVASNLLREESGLLTVTVMGLILANQRSVSIRHIAEFKESLTVLLVSVLFVVLAARLSPEQIAAAGPGSVLFTLALILLARPMAVLASTIGSGLGWPERLFLMSMAPRGIVAAAVASVFALRLREEEMAGADLLVPAAFTAIIGTVIVYGLASGPVARRLGLTGGRLGYLIAGANPIGLAIARALREEQIPVLLVDTRTDRLDSADHDGIPTLHGSILSPFLHERIDPGRIGRLLALTPNEEVNSLAALHFAGLFGRDRVYQLTPEPHGSARSPSNPDTGPEPDVSSSLSTQLDAAGSPEAGRSVALELHGRVLFGPGMTYKHLESLLYAGATVERLCLAPDSDTDAQADPSAQPVAASVADAKASSIASPTPPSSGTEAEADQQRAADREGDPDTEDVPPHDPLAAFRARYGPEAVPLLLVEDDGDVVPVTAASLADARTPRAIIGLAPPSWRREAASNEGARGQEAGN</sequence>
<dbReference type="InterPro" id="IPR038770">
    <property type="entry name" value="Na+/solute_symporter_sf"/>
</dbReference>
<comment type="caution">
    <text evidence="13">The sequence shown here is derived from an EMBL/GenBank/DDBJ whole genome shotgun (WGS) entry which is preliminary data.</text>
</comment>
<organism evidence="13 14">
    <name type="scientific">Tautonia sociabilis</name>
    <dbReference type="NCBI Taxonomy" id="2080755"/>
    <lineage>
        <taxon>Bacteria</taxon>
        <taxon>Pseudomonadati</taxon>
        <taxon>Planctomycetota</taxon>
        <taxon>Planctomycetia</taxon>
        <taxon>Isosphaerales</taxon>
        <taxon>Isosphaeraceae</taxon>
        <taxon>Tautonia</taxon>
    </lineage>
</organism>
<dbReference type="EMBL" id="RYZH01000004">
    <property type="protein sequence ID" value="RUL89107.1"/>
    <property type="molecule type" value="Genomic_DNA"/>
</dbReference>
<evidence type="ECO:0000256" key="8">
    <source>
        <dbReference type="ARBA" id="ARBA00023136"/>
    </source>
</evidence>
<gene>
    <name evidence="13" type="ORF">TsocGM_03025</name>
</gene>
<feature type="transmembrane region" description="Helical" evidence="10">
    <location>
        <begin position="345"/>
        <end position="366"/>
    </location>
</feature>
<evidence type="ECO:0000259" key="11">
    <source>
        <dbReference type="Pfam" id="PF00999"/>
    </source>
</evidence>
<evidence type="ECO:0000256" key="1">
    <source>
        <dbReference type="ARBA" id="ARBA00004651"/>
    </source>
</evidence>
<dbReference type="SUPFAM" id="SSF51735">
    <property type="entry name" value="NAD(P)-binding Rossmann-fold domains"/>
    <property type="match status" value="1"/>
</dbReference>